<protein>
    <submittedName>
        <fullName evidence="1">Uncharacterized protein</fullName>
    </submittedName>
</protein>
<organism evidence="1 2">
    <name type="scientific">Pseudomonas syringae pv. ribicola</name>
    <dbReference type="NCBI Taxonomy" id="55398"/>
    <lineage>
        <taxon>Bacteria</taxon>
        <taxon>Pseudomonadati</taxon>
        <taxon>Pseudomonadota</taxon>
        <taxon>Gammaproteobacteria</taxon>
        <taxon>Pseudomonadales</taxon>
        <taxon>Pseudomonadaceae</taxon>
        <taxon>Pseudomonas</taxon>
    </lineage>
</organism>
<sequence>MSHFDTHAFQRKTKAVSGWADTKSEYKAMDWPLPRGRSMIDTTSITHLTSKIALTTVEKSISATTINSSLKELDSAPAIDGATFSTLSSQLSSSAARAQARDSSLDFKSLRSLANSISDKIAGNSYHANRKLHDAEIPDTDDPARLERARRATSFKNGSGTNPFAGLSQDQLRLVMYDESGDFTINERSAASSENHVQQETWNRAMCKRYTDEYNETGKSTQTLVMLLAHYDQLPPIEKAQYPANYAALITSDDSSAMDIFNTRKSQSDIQEA</sequence>
<dbReference type="EMBL" id="RBNR01000244">
    <property type="protein sequence ID" value="RML41754.1"/>
    <property type="molecule type" value="Genomic_DNA"/>
</dbReference>
<comment type="caution">
    <text evidence="1">The sequence shown here is derived from an EMBL/GenBank/DDBJ whole genome shotgun (WGS) entry which is preliminary data.</text>
</comment>
<proteinExistence type="predicted"/>
<reference evidence="1 2" key="1">
    <citation type="submission" date="2018-08" db="EMBL/GenBank/DDBJ databases">
        <title>Recombination of ecologically and evolutionarily significant loci maintains genetic cohesion in the Pseudomonas syringae species complex.</title>
        <authorList>
            <person name="Dillon M."/>
            <person name="Thakur S."/>
            <person name="Almeida R.N.D."/>
            <person name="Weir B.S."/>
            <person name="Guttman D.S."/>
        </authorList>
    </citation>
    <scope>NUCLEOTIDE SEQUENCE [LARGE SCALE GENOMIC DNA]</scope>
    <source>
        <strain evidence="1 2">ICMP 3883</strain>
    </source>
</reference>
<accession>A0A3M2VR77</accession>
<dbReference type="AlphaFoldDB" id="A0A3M2VR77"/>
<gene>
    <name evidence="1" type="ORF">ALQ95_100626</name>
</gene>
<name>A0A3M2VR77_PSESI</name>
<dbReference type="Proteomes" id="UP000280292">
    <property type="component" value="Unassembled WGS sequence"/>
</dbReference>
<evidence type="ECO:0000313" key="1">
    <source>
        <dbReference type="EMBL" id="RML41754.1"/>
    </source>
</evidence>
<evidence type="ECO:0000313" key="2">
    <source>
        <dbReference type="Proteomes" id="UP000280292"/>
    </source>
</evidence>